<dbReference type="Gene3D" id="2.30.42.10">
    <property type="match status" value="1"/>
</dbReference>
<dbReference type="OrthoDB" id="10007415at2759"/>
<reference evidence="4 5" key="1">
    <citation type="submission" date="2018-11" db="EMBL/GenBank/DDBJ databases">
        <authorList>
            <consortium name="Pathogen Informatics"/>
        </authorList>
    </citation>
    <scope>NUCLEOTIDE SEQUENCE [LARGE SCALE GENOMIC DNA]</scope>
</reference>
<dbReference type="InterPro" id="IPR051230">
    <property type="entry name" value="APP-Binding"/>
</dbReference>
<dbReference type="PANTHER" id="PTHR12345">
    <property type="entry name" value="SYNTENIN RELATED"/>
    <property type="match status" value="1"/>
</dbReference>
<dbReference type="GO" id="GO:0005737">
    <property type="term" value="C:cytoplasm"/>
    <property type="evidence" value="ECO:0007669"/>
    <property type="project" value="TreeGrafter"/>
</dbReference>
<feature type="region of interest" description="Disordered" evidence="2">
    <location>
        <begin position="1"/>
        <end position="21"/>
    </location>
</feature>
<dbReference type="AlphaFoldDB" id="A0A3P7QTK7"/>
<evidence type="ECO:0000256" key="1">
    <source>
        <dbReference type="ARBA" id="ARBA00022737"/>
    </source>
</evidence>
<dbReference type="PANTHER" id="PTHR12345:SF16">
    <property type="entry name" value="X11L, ISOFORM F-RELATED"/>
    <property type="match status" value="1"/>
</dbReference>
<dbReference type="Pfam" id="PF17820">
    <property type="entry name" value="PDZ_6"/>
    <property type="match status" value="1"/>
</dbReference>
<dbReference type="InterPro" id="IPR036034">
    <property type="entry name" value="PDZ_sf"/>
</dbReference>
<evidence type="ECO:0000256" key="2">
    <source>
        <dbReference type="SAM" id="MobiDB-lite"/>
    </source>
</evidence>
<dbReference type="GO" id="GO:0007268">
    <property type="term" value="P:chemical synaptic transmission"/>
    <property type="evidence" value="ECO:0007669"/>
    <property type="project" value="TreeGrafter"/>
</dbReference>
<dbReference type="GO" id="GO:0043197">
    <property type="term" value="C:dendritic spine"/>
    <property type="evidence" value="ECO:0007669"/>
    <property type="project" value="TreeGrafter"/>
</dbReference>
<dbReference type="Proteomes" id="UP000281553">
    <property type="component" value="Unassembled WGS sequence"/>
</dbReference>
<dbReference type="SMART" id="SM00228">
    <property type="entry name" value="PDZ"/>
    <property type="match status" value="1"/>
</dbReference>
<accession>A0A3P7QTK7</accession>
<evidence type="ECO:0000259" key="3">
    <source>
        <dbReference type="PROSITE" id="PS50106"/>
    </source>
</evidence>
<dbReference type="SUPFAM" id="SSF50156">
    <property type="entry name" value="PDZ domain-like"/>
    <property type="match status" value="2"/>
</dbReference>
<dbReference type="InterPro" id="IPR001478">
    <property type="entry name" value="PDZ"/>
</dbReference>
<gene>
    <name evidence="4" type="ORF">DILT_LOCUS16100</name>
</gene>
<keyword evidence="5" id="KW-1185">Reference proteome</keyword>
<dbReference type="InterPro" id="IPR041489">
    <property type="entry name" value="PDZ_6"/>
</dbReference>
<protein>
    <recommendedName>
        <fullName evidence="3">PDZ domain-containing protein</fullName>
    </recommendedName>
</protein>
<sequence>MAKAMAEPMMNRGQGMGKVKLPSPRDNVEKLDLRSYNGCIYVFSFADSLPGGLRFGDQLLGVKDKCVTGLKLEDVLKICKDLSKESEITFRPSSLTETVILNVGSAPSAGIKVTEGVIANVEAGSPAAEAGLLLNSRIIKIDNKDVTHLSDDKLLALLDKAGGEKSLLLAPKYLFTESVPSPSV</sequence>
<organism evidence="4 5">
    <name type="scientific">Dibothriocephalus latus</name>
    <name type="common">Fish tapeworm</name>
    <name type="synonym">Diphyllobothrium latum</name>
    <dbReference type="NCBI Taxonomy" id="60516"/>
    <lineage>
        <taxon>Eukaryota</taxon>
        <taxon>Metazoa</taxon>
        <taxon>Spiralia</taxon>
        <taxon>Lophotrochozoa</taxon>
        <taxon>Platyhelminthes</taxon>
        <taxon>Cestoda</taxon>
        <taxon>Eucestoda</taxon>
        <taxon>Diphyllobothriidea</taxon>
        <taxon>Diphyllobothriidae</taxon>
        <taxon>Dibothriocephalus</taxon>
    </lineage>
</organism>
<dbReference type="PROSITE" id="PS50106">
    <property type="entry name" value="PDZ"/>
    <property type="match status" value="1"/>
</dbReference>
<evidence type="ECO:0000313" key="5">
    <source>
        <dbReference type="Proteomes" id="UP000281553"/>
    </source>
</evidence>
<keyword evidence="1" id="KW-0677">Repeat</keyword>
<dbReference type="EMBL" id="UYRU01082857">
    <property type="protein sequence ID" value="VDN32889.1"/>
    <property type="molecule type" value="Genomic_DNA"/>
</dbReference>
<dbReference type="GO" id="GO:0005886">
    <property type="term" value="C:plasma membrane"/>
    <property type="evidence" value="ECO:0007669"/>
    <property type="project" value="TreeGrafter"/>
</dbReference>
<evidence type="ECO:0000313" key="4">
    <source>
        <dbReference type="EMBL" id="VDN32889.1"/>
    </source>
</evidence>
<feature type="domain" description="PDZ" evidence="3">
    <location>
        <begin position="98"/>
        <end position="173"/>
    </location>
</feature>
<proteinExistence type="predicted"/>
<name>A0A3P7QTK7_DIBLA</name>